<feature type="non-terminal residue" evidence="1">
    <location>
        <position position="81"/>
    </location>
</feature>
<proteinExistence type="predicted"/>
<reference evidence="1" key="1">
    <citation type="submission" date="2020-04" db="EMBL/GenBank/DDBJ databases">
        <title>A chromosome-scale assembly and high-density genetic map of the yellow drum (Nibea albiflora) genome.</title>
        <authorList>
            <person name="Xu D."/>
            <person name="Zhang W."/>
            <person name="Chen R."/>
            <person name="Tan P."/>
            <person name="Wang L."/>
            <person name="Song H."/>
            <person name="Tian L."/>
            <person name="Zhu Q."/>
            <person name="Wang B."/>
        </authorList>
    </citation>
    <scope>NUCLEOTIDE SEQUENCE</scope>
    <source>
        <strain evidence="1">ZJHYS-2018</strain>
    </source>
</reference>
<dbReference type="EMBL" id="CM024804">
    <property type="protein sequence ID" value="KAG8010222.1"/>
    <property type="molecule type" value="Genomic_DNA"/>
</dbReference>
<keyword evidence="2" id="KW-1185">Reference proteome</keyword>
<feature type="non-terminal residue" evidence="1">
    <location>
        <position position="1"/>
    </location>
</feature>
<name>A0ACB7F6R8_NIBAL</name>
<evidence type="ECO:0000313" key="2">
    <source>
        <dbReference type="Proteomes" id="UP000805704"/>
    </source>
</evidence>
<dbReference type="Proteomes" id="UP000805704">
    <property type="component" value="Chromosome 16"/>
</dbReference>
<evidence type="ECO:0000313" key="1">
    <source>
        <dbReference type="EMBL" id="KAG8010222.1"/>
    </source>
</evidence>
<protein>
    <submittedName>
        <fullName evidence="1">Uncharacterized protein</fullName>
    </submittedName>
</protein>
<comment type="caution">
    <text evidence="1">The sequence shown here is derived from an EMBL/GenBank/DDBJ whole genome shotgun (WGS) entry which is preliminary data.</text>
</comment>
<gene>
    <name evidence="1" type="ORF">GBF38_014443</name>
</gene>
<organism evidence="1 2">
    <name type="scientific">Nibea albiflora</name>
    <name type="common">Yellow drum</name>
    <name type="synonym">Corvina albiflora</name>
    <dbReference type="NCBI Taxonomy" id="240163"/>
    <lineage>
        <taxon>Eukaryota</taxon>
        <taxon>Metazoa</taxon>
        <taxon>Chordata</taxon>
        <taxon>Craniata</taxon>
        <taxon>Vertebrata</taxon>
        <taxon>Euteleostomi</taxon>
        <taxon>Actinopterygii</taxon>
        <taxon>Neopterygii</taxon>
        <taxon>Teleostei</taxon>
        <taxon>Neoteleostei</taxon>
        <taxon>Acanthomorphata</taxon>
        <taxon>Eupercaria</taxon>
        <taxon>Sciaenidae</taxon>
        <taxon>Nibea</taxon>
    </lineage>
</organism>
<accession>A0ACB7F6R8</accession>
<sequence>SVAQSQRGSILAKAAVTDHASLPDDMPSPCLHIHKTLGIYGDSWGRQGIIGSLEERPSCKPFSHQALLAVDKGKQRASVFR</sequence>